<keyword evidence="3" id="KW-0808">Transferase</keyword>
<dbReference type="Gene3D" id="3.30.70.890">
    <property type="entry name" value="GHMP kinase, C-terminal domain"/>
    <property type="match status" value="1"/>
</dbReference>
<feature type="domain" description="GHMP kinase N-terminal" evidence="10">
    <location>
        <begin position="73"/>
        <end position="137"/>
    </location>
</feature>
<keyword evidence="4" id="KW-0547">Nucleotide-binding</keyword>
<dbReference type="EMBL" id="QZFV01000153">
    <property type="protein sequence ID" value="RJQ75889.1"/>
    <property type="molecule type" value="Genomic_DNA"/>
</dbReference>
<dbReference type="Pfam" id="PF00288">
    <property type="entry name" value="GHMP_kinases_N"/>
    <property type="match status" value="1"/>
</dbReference>
<evidence type="ECO:0000256" key="5">
    <source>
        <dbReference type="ARBA" id="ARBA00022777"/>
    </source>
</evidence>
<reference evidence="11 12" key="1">
    <citation type="submission" date="2018-09" db="EMBL/GenBank/DDBJ databases">
        <title>YIM PH 21725 draft genome.</title>
        <authorList>
            <person name="Miao C."/>
        </authorList>
    </citation>
    <scope>NUCLEOTIDE SEQUENCE [LARGE SCALE GENOMIC DNA]</scope>
    <source>
        <strain evidence="12">YIM PH21725</strain>
    </source>
</reference>
<dbReference type="SUPFAM" id="SSF55060">
    <property type="entry name" value="GHMP Kinase, C-terminal domain"/>
    <property type="match status" value="1"/>
</dbReference>
<comment type="pathway">
    <text evidence="9">Isoprenoid biosynthesis; isopentenyl diphosphate biosynthesis via mevalonate pathway; isopentenyl diphosphate from (R)-mevalonate: step 1/3.</text>
</comment>
<evidence type="ECO:0000256" key="4">
    <source>
        <dbReference type="ARBA" id="ARBA00022741"/>
    </source>
</evidence>
<dbReference type="Gene3D" id="3.30.230.10">
    <property type="match status" value="1"/>
</dbReference>
<dbReference type="PANTHER" id="PTHR43290">
    <property type="entry name" value="MEVALONATE KINASE"/>
    <property type="match status" value="1"/>
</dbReference>
<keyword evidence="8" id="KW-0443">Lipid metabolism</keyword>
<dbReference type="InterPro" id="IPR006205">
    <property type="entry name" value="Mev_gal_kin"/>
</dbReference>
<dbReference type="InterPro" id="IPR006204">
    <property type="entry name" value="GHMP_kinase_N_dom"/>
</dbReference>
<evidence type="ECO:0000259" key="10">
    <source>
        <dbReference type="Pfam" id="PF00288"/>
    </source>
</evidence>
<name>A0A419HJD4_9PSEU</name>
<dbReference type="InterPro" id="IPR014721">
    <property type="entry name" value="Ribsml_uS5_D2-typ_fold_subgr"/>
</dbReference>
<dbReference type="SUPFAM" id="SSF54211">
    <property type="entry name" value="Ribosomal protein S5 domain 2-like"/>
    <property type="match status" value="1"/>
</dbReference>
<evidence type="ECO:0000313" key="12">
    <source>
        <dbReference type="Proteomes" id="UP000285112"/>
    </source>
</evidence>
<evidence type="ECO:0000256" key="3">
    <source>
        <dbReference type="ARBA" id="ARBA00022679"/>
    </source>
</evidence>
<dbReference type="PRINTS" id="PR00959">
    <property type="entry name" value="MEVGALKINASE"/>
</dbReference>
<keyword evidence="12" id="KW-1185">Reference proteome</keyword>
<evidence type="ECO:0000256" key="1">
    <source>
        <dbReference type="ARBA" id="ARBA00022490"/>
    </source>
</evidence>
<evidence type="ECO:0000256" key="9">
    <source>
        <dbReference type="ARBA" id="ARBA00029438"/>
    </source>
</evidence>
<organism evidence="11 12">
    <name type="scientific">Amycolatopsis panacis</name>
    <dbReference type="NCBI Taxonomy" id="2340917"/>
    <lineage>
        <taxon>Bacteria</taxon>
        <taxon>Bacillati</taxon>
        <taxon>Actinomycetota</taxon>
        <taxon>Actinomycetes</taxon>
        <taxon>Pseudonocardiales</taxon>
        <taxon>Pseudonocardiaceae</taxon>
        <taxon>Amycolatopsis</taxon>
    </lineage>
</organism>
<dbReference type="Proteomes" id="UP000285112">
    <property type="component" value="Unassembled WGS sequence"/>
</dbReference>
<dbReference type="GO" id="GO:0005829">
    <property type="term" value="C:cytosol"/>
    <property type="evidence" value="ECO:0007669"/>
    <property type="project" value="TreeGrafter"/>
</dbReference>
<evidence type="ECO:0000256" key="2">
    <source>
        <dbReference type="ARBA" id="ARBA00022516"/>
    </source>
</evidence>
<dbReference type="GO" id="GO:0004496">
    <property type="term" value="F:mevalonate kinase activity"/>
    <property type="evidence" value="ECO:0007669"/>
    <property type="project" value="InterPro"/>
</dbReference>
<evidence type="ECO:0000256" key="6">
    <source>
        <dbReference type="ARBA" id="ARBA00022840"/>
    </source>
</evidence>
<dbReference type="InterPro" id="IPR036554">
    <property type="entry name" value="GHMP_kinase_C_sf"/>
</dbReference>
<proteinExistence type="predicted"/>
<gene>
    <name evidence="11" type="ORF">D5S19_31180</name>
</gene>
<protein>
    <submittedName>
        <fullName evidence="11">Galactokinase</fullName>
    </submittedName>
</protein>
<dbReference type="GO" id="GO:0019287">
    <property type="term" value="P:isopentenyl diphosphate biosynthetic process, mevalonate pathway"/>
    <property type="evidence" value="ECO:0007669"/>
    <property type="project" value="TreeGrafter"/>
</dbReference>
<keyword evidence="7" id="KW-0460">Magnesium</keyword>
<evidence type="ECO:0000256" key="8">
    <source>
        <dbReference type="ARBA" id="ARBA00023098"/>
    </source>
</evidence>
<accession>A0A419HJD4</accession>
<dbReference type="GO" id="GO:0005524">
    <property type="term" value="F:ATP binding"/>
    <property type="evidence" value="ECO:0007669"/>
    <property type="project" value="UniProtKB-KW"/>
</dbReference>
<evidence type="ECO:0000313" key="11">
    <source>
        <dbReference type="EMBL" id="RJQ75889.1"/>
    </source>
</evidence>
<comment type="caution">
    <text evidence="11">The sequence shown here is derived from an EMBL/GenBank/DDBJ whole genome shotgun (WGS) entry which is preliminary data.</text>
</comment>
<dbReference type="PANTHER" id="PTHR43290:SF2">
    <property type="entry name" value="MEVALONATE KINASE"/>
    <property type="match status" value="1"/>
</dbReference>
<evidence type="ECO:0000256" key="7">
    <source>
        <dbReference type="ARBA" id="ARBA00022842"/>
    </source>
</evidence>
<keyword evidence="2" id="KW-0444">Lipid biosynthesis</keyword>
<dbReference type="AlphaFoldDB" id="A0A419HJD4"/>
<keyword evidence="1" id="KW-0963">Cytoplasm</keyword>
<keyword evidence="6" id="KW-0067">ATP-binding</keyword>
<dbReference type="InterPro" id="IPR020568">
    <property type="entry name" value="Ribosomal_Su5_D2-typ_SF"/>
</dbReference>
<keyword evidence="5 11" id="KW-0418">Kinase</keyword>
<sequence>MRTESISRVARPVRACLSGEDLDWLGGRSVCVALDLCTTVELAESGGKTEWSAEIWAFLRERIPALPPEPPPVRVTSLAPLASGLSSSTALILGLFEVFVPAASGISREQVIQWAYEFEFAICNGGGMDHLAIALGGVTLFHGRPAGLPEVGGRIGLPAEWSLVVIDSGTPKSTPDHIRSVRAQCAAGDPVLAEYVARSDDASGVVWKGIQAEDLEMVSTGMAAAHEAMRDCQQMSTSLLEQLRVRAYQAAGMTLKVSGAGGGGALVGVCATADAPALTSALRAAYQRSHPGVQVLVAAPAPSLS</sequence>